<dbReference type="PANTHER" id="PTHR44051">
    <property type="entry name" value="GLUTATHIONE S-TRANSFERASE-RELATED"/>
    <property type="match status" value="1"/>
</dbReference>
<comment type="similarity">
    <text evidence="1">Belongs to the GST superfamily.</text>
</comment>
<comment type="caution">
    <text evidence="5">The sequence shown here is derived from an EMBL/GenBank/DDBJ whole genome shotgun (WGS) entry which is preliminary data.</text>
</comment>
<dbReference type="Proteomes" id="UP001287286">
    <property type="component" value="Unassembled WGS sequence"/>
</dbReference>
<feature type="region of interest" description="Disordered" evidence="2">
    <location>
        <begin position="105"/>
        <end position="132"/>
    </location>
</feature>
<sequence length="454" mass="51448">MMGPDESTRRLPIDRGRLCQQLASLAGQAGRTPCQSGTCQSFTPIDARRLTLTEPTRRAGFTQSSGATSDTSGSVAIRINSCSHIHNTGVASQPSHCMIRLRTTRPTSTPHTHHGCPLARANTARSPYGNPKRTAAEPKRMVLGGSAMPHTAKTAQLSHLPRASSRKCASVSLTRDSMDEPNLQIAEFRIPPSQRRRRGIAQRISRREVQRRRDSLVEKRQNTYNMSGLKPIKVWIHGQGPNPRKVLITLEELAIPYESITIENPKEASFLKINPNGRLPAIQDPNNDDLILWESGAIVEYIVESYDKEHKLTLTTSPEKWLLKQYLHFQMSGQGPYFGQAVWFRKFHPEDVASAKKRYDEQTVRVFEVLNTILEGKQYLVGEKLLPALKELTRLRPHHRSTYADLCFIPWDFVVQGFLTDVWADHEVDKKYPNFVAWHKRITERESVKKVYSA</sequence>
<dbReference type="Gene3D" id="1.20.1050.130">
    <property type="match status" value="1"/>
</dbReference>
<dbReference type="SUPFAM" id="SSF52833">
    <property type="entry name" value="Thioredoxin-like"/>
    <property type="match status" value="1"/>
</dbReference>
<proteinExistence type="inferred from homology"/>
<evidence type="ECO:0000313" key="6">
    <source>
        <dbReference type="Proteomes" id="UP001287286"/>
    </source>
</evidence>
<dbReference type="EMBL" id="JAWRVI010000013">
    <property type="protein sequence ID" value="KAK4091123.1"/>
    <property type="molecule type" value="Genomic_DNA"/>
</dbReference>
<evidence type="ECO:0000313" key="5">
    <source>
        <dbReference type="EMBL" id="KAK4091123.1"/>
    </source>
</evidence>
<evidence type="ECO:0000259" key="4">
    <source>
        <dbReference type="PROSITE" id="PS50405"/>
    </source>
</evidence>
<dbReference type="PROSITE" id="PS50405">
    <property type="entry name" value="GST_CTER"/>
    <property type="match status" value="1"/>
</dbReference>
<dbReference type="SFLD" id="SFLDS00019">
    <property type="entry name" value="Glutathione_Transferase_(cytos"/>
    <property type="match status" value="1"/>
</dbReference>
<protein>
    <recommendedName>
        <fullName evidence="7">Glutathione S-transferase</fullName>
    </recommendedName>
</protein>
<feature type="domain" description="GST C-terminal" evidence="4">
    <location>
        <begin position="316"/>
        <end position="454"/>
    </location>
</feature>
<name>A0ABR0C3Z7_PURLI</name>
<dbReference type="CDD" id="cd03048">
    <property type="entry name" value="GST_N_Ure2p_like"/>
    <property type="match status" value="1"/>
</dbReference>
<dbReference type="SFLD" id="SFLDG00358">
    <property type="entry name" value="Main_(cytGST)"/>
    <property type="match status" value="1"/>
</dbReference>
<evidence type="ECO:0000256" key="2">
    <source>
        <dbReference type="SAM" id="MobiDB-lite"/>
    </source>
</evidence>
<evidence type="ECO:0000259" key="3">
    <source>
        <dbReference type="PROSITE" id="PS50404"/>
    </source>
</evidence>
<gene>
    <name evidence="5" type="ORF">Purlil1_4703</name>
</gene>
<keyword evidence="6" id="KW-1185">Reference proteome</keyword>
<reference evidence="5 6" key="1">
    <citation type="journal article" date="2024" name="Microbiol. Resour. Announc.">
        <title>Genome annotations for the ascomycete fungi Trichoderma harzianum, Trichoderma aggressivum, and Purpureocillium lilacinum.</title>
        <authorList>
            <person name="Beijen E.P.W."/>
            <person name="Ohm R.A."/>
        </authorList>
    </citation>
    <scope>NUCLEOTIDE SEQUENCE [LARGE SCALE GENOMIC DNA]</scope>
    <source>
        <strain evidence="5 6">CBS 150709</strain>
    </source>
</reference>
<dbReference type="InterPro" id="IPR040079">
    <property type="entry name" value="Glutathione_S-Trfase"/>
</dbReference>
<feature type="region of interest" description="Disordered" evidence="2">
    <location>
        <begin position="194"/>
        <end position="213"/>
    </location>
</feature>
<dbReference type="InterPro" id="IPR004045">
    <property type="entry name" value="Glutathione_S-Trfase_N"/>
</dbReference>
<dbReference type="InterPro" id="IPR036282">
    <property type="entry name" value="Glutathione-S-Trfase_C_sf"/>
</dbReference>
<feature type="domain" description="GST N-terminal" evidence="3">
    <location>
        <begin position="230"/>
        <end position="310"/>
    </location>
</feature>
<dbReference type="InterPro" id="IPR036249">
    <property type="entry name" value="Thioredoxin-like_sf"/>
</dbReference>
<dbReference type="PANTHER" id="PTHR44051:SF3">
    <property type="entry name" value="TRANSCRIPTIONAL REGULATOR URE2"/>
    <property type="match status" value="1"/>
</dbReference>
<dbReference type="SUPFAM" id="SSF47616">
    <property type="entry name" value="GST C-terminal domain-like"/>
    <property type="match status" value="1"/>
</dbReference>
<dbReference type="Pfam" id="PF02798">
    <property type="entry name" value="GST_N"/>
    <property type="match status" value="1"/>
</dbReference>
<evidence type="ECO:0008006" key="7">
    <source>
        <dbReference type="Google" id="ProtNLM"/>
    </source>
</evidence>
<organism evidence="5 6">
    <name type="scientific">Purpureocillium lilacinum</name>
    <name type="common">Paecilomyces lilacinus</name>
    <dbReference type="NCBI Taxonomy" id="33203"/>
    <lineage>
        <taxon>Eukaryota</taxon>
        <taxon>Fungi</taxon>
        <taxon>Dikarya</taxon>
        <taxon>Ascomycota</taxon>
        <taxon>Pezizomycotina</taxon>
        <taxon>Sordariomycetes</taxon>
        <taxon>Hypocreomycetidae</taxon>
        <taxon>Hypocreales</taxon>
        <taxon>Ophiocordycipitaceae</taxon>
        <taxon>Purpureocillium</taxon>
    </lineage>
</organism>
<accession>A0ABR0C3Z7</accession>
<evidence type="ECO:0000256" key="1">
    <source>
        <dbReference type="ARBA" id="ARBA00007409"/>
    </source>
</evidence>
<dbReference type="PROSITE" id="PS50404">
    <property type="entry name" value="GST_NTER"/>
    <property type="match status" value="1"/>
</dbReference>
<dbReference type="InterPro" id="IPR010987">
    <property type="entry name" value="Glutathione-S-Trfase_C-like"/>
</dbReference>